<evidence type="ECO:0000313" key="6">
    <source>
        <dbReference type="Proteomes" id="UP000198984"/>
    </source>
</evidence>
<accession>A0A1H8AX49</accession>
<dbReference type="OrthoDB" id="5171393at2"/>
<dbReference type="SUPFAM" id="SSF53901">
    <property type="entry name" value="Thiolase-like"/>
    <property type="match status" value="1"/>
</dbReference>
<dbReference type="GO" id="GO:0006633">
    <property type="term" value="P:fatty acid biosynthetic process"/>
    <property type="evidence" value="ECO:0007669"/>
    <property type="project" value="InterPro"/>
</dbReference>
<evidence type="ECO:0000256" key="1">
    <source>
        <dbReference type="ARBA" id="ARBA00022679"/>
    </source>
</evidence>
<dbReference type="InterPro" id="IPR016039">
    <property type="entry name" value="Thiolase-like"/>
</dbReference>
<evidence type="ECO:0000313" key="5">
    <source>
        <dbReference type="EMBL" id="SEM75056.1"/>
    </source>
</evidence>
<dbReference type="PANTHER" id="PTHR34069:SF2">
    <property type="entry name" value="BETA-KETOACYL-[ACYL-CARRIER-PROTEIN] SYNTHASE III"/>
    <property type="match status" value="1"/>
</dbReference>
<sequence>MQRSIITGTGAYIPSVMKKNEEFESESFYTDKHELIEQPSPQIIRKFQQITGINERRYAADGINASDMATHAGRLAIEESGIEPESLDQIIVAHNYGDINSGTSQTDAVPSLASRIKHNLGIRNPNCIAYDLLFGCPGWLQGVIQADIYLRAGAAKKCLVIGTETLSRLIDRYDRDSMIFSDGAGACVLELQETGNAGAGILSASSRSDCFEELEYINFGHSYFPDADSHTRYIKMKGRKVYEYALRHVPEAMKDCLDKSGVPISGLKKIFIHQANEKMDEAIVKAFYGLYAIEQVPEYIMPMCIQWLGNSSVATIPTLYDLVRKGQLDHHTLNTGDVVLFASVGAGMNINAVCYRYAA</sequence>
<evidence type="ECO:0000259" key="4">
    <source>
        <dbReference type="Pfam" id="PF08545"/>
    </source>
</evidence>
<dbReference type="Proteomes" id="UP000198984">
    <property type="component" value="Unassembled WGS sequence"/>
</dbReference>
<name>A0A1H8AX49_9BACT</name>
<dbReference type="Pfam" id="PF08541">
    <property type="entry name" value="ACP_syn_III_C"/>
    <property type="match status" value="1"/>
</dbReference>
<organism evidence="5 6">
    <name type="scientific">Chitinophaga rupis</name>
    <dbReference type="NCBI Taxonomy" id="573321"/>
    <lineage>
        <taxon>Bacteria</taxon>
        <taxon>Pseudomonadati</taxon>
        <taxon>Bacteroidota</taxon>
        <taxon>Chitinophagia</taxon>
        <taxon>Chitinophagales</taxon>
        <taxon>Chitinophagaceae</taxon>
        <taxon>Chitinophaga</taxon>
    </lineage>
</organism>
<evidence type="ECO:0000259" key="3">
    <source>
        <dbReference type="Pfam" id="PF08541"/>
    </source>
</evidence>
<dbReference type="Pfam" id="PF08545">
    <property type="entry name" value="ACP_syn_III"/>
    <property type="match status" value="1"/>
</dbReference>
<keyword evidence="1" id="KW-0808">Transferase</keyword>
<keyword evidence="6" id="KW-1185">Reference proteome</keyword>
<feature type="domain" description="Beta-ketoacyl-[acyl-carrier-protein] synthase III N-terminal" evidence="4">
    <location>
        <begin position="130"/>
        <end position="209"/>
    </location>
</feature>
<dbReference type="GO" id="GO:0004315">
    <property type="term" value="F:3-oxoacyl-[acyl-carrier-protein] synthase activity"/>
    <property type="evidence" value="ECO:0007669"/>
    <property type="project" value="InterPro"/>
</dbReference>
<feature type="domain" description="Beta-ketoacyl-[acyl-carrier-protein] synthase III C-terminal" evidence="3">
    <location>
        <begin position="257"/>
        <end position="357"/>
    </location>
</feature>
<dbReference type="RefSeq" id="WP_089917262.1">
    <property type="nucleotide sequence ID" value="NZ_FOBB01000006.1"/>
</dbReference>
<dbReference type="GO" id="GO:0044550">
    <property type="term" value="P:secondary metabolite biosynthetic process"/>
    <property type="evidence" value="ECO:0007669"/>
    <property type="project" value="TreeGrafter"/>
</dbReference>
<gene>
    <name evidence="5" type="ORF">SAMN04488505_10643</name>
</gene>
<dbReference type="EMBL" id="FOBB01000006">
    <property type="protein sequence ID" value="SEM75056.1"/>
    <property type="molecule type" value="Genomic_DNA"/>
</dbReference>
<dbReference type="PANTHER" id="PTHR34069">
    <property type="entry name" value="3-OXOACYL-[ACYL-CARRIER-PROTEIN] SYNTHASE 3"/>
    <property type="match status" value="1"/>
</dbReference>
<evidence type="ECO:0000256" key="2">
    <source>
        <dbReference type="ARBA" id="ARBA00023315"/>
    </source>
</evidence>
<dbReference type="CDD" id="cd00830">
    <property type="entry name" value="KAS_III"/>
    <property type="match status" value="1"/>
</dbReference>
<keyword evidence="2" id="KW-0012">Acyltransferase</keyword>
<dbReference type="STRING" id="573321.SAMN04488505_10643"/>
<reference evidence="5 6" key="1">
    <citation type="submission" date="2016-10" db="EMBL/GenBank/DDBJ databases">
        <authorList>
            <person name="de Groot N.N."/>
        </authorList>
    </citation>
    <scope>NUCLEOTIDE SEQUENCE [LARGE SCALE GENOMIC DNA]</scope>
    <source>
        <strain evidence="5 6">DSM 21039</strain>
    </source>
</reference>
<dbReference type="Gene3D" id="3.40.47.10">
    <property type="match status" value="1"/>
</dbReference>
<proteinExistence type="predicted"/>
<dbReference type="InterPro" id="IPR013751">
    <property type="entry name" value="ACP_syn_III_N"/>
</dbReference>
<dbReference type="AlphaFoldDB" id="A0A1H8AX49"/>
<protein>
    <submittedName>
        <fullName evidence="5">3-oxoacyl-[acyl-carrier-protein] synthase-3</fullName>
    </submittedName>
</protein>
<dbReference type="InterPro" id="IPR013747">
    <property type="entry name" value="ACP_syn_III_C"/>
</dbReference>